<proteinExistence type="inferred from homology"/>
<name>A0A6C0U325_9GAMM</name>
<evidence type="ECO:0000256" key="4">
    <source>
        <dbReference type="ARBA" id="ARBA00017099"/>
    </source>
</evidence>
<evidence type="ECO:0000256" key="3">
    <source>
        <dbReference type="ARBA" id="ARBA00012929"/>
    </source>
</evidence>
<comment type="pathway">
    <text evidence="1 6">Carbohydrate biosynthesis; dTDP-L-rhamnose biosynthesis.</text>
</comment>
<keyword evidence="9" id="KW-1185">Reference proteome</keyword>
<evidence type="ECO:0000256" key="1">
    <source>
        <dbReference type="ARBA" id="ARBA00004781"/>
    </source>
</evidence>
<dbReference type="Pfam" id="PF04321">
    <property type="entry name" value="RmlD_sub_bind"/>
    <property type="match status" value="1"/>
</dbReference>
<dbReference type="SUPFAM" id="SSF51735">
    <property type="entry name" value="NAD(P)-binding Rossmann-fold domains"/>
    <property type="match status" value="1"/>
</dbReference>
<sequence>MRVLLIGSDTALGLALTEHLQRWGRHDLEQVSTATARWKSERHAKKAVRRNKPDIVVDVRLQAVLDSGERLTELDVERSHWLAKSCQRSGGGYLLLSSARVFSGESERPYREHESPDAEAQPGLLLQRAETLVRSSCERHLVLRLGQVFSAQGSNALPRILDELMAGGKLLLDNQKRGCPVAAADAARVLAGMLDQLGAGADGWGTFHYCSPDPTNCYEFAEVLLASASQFSEFSPDAVQLRATTADTGQRSRILYCGQIRNTFAIKQVPWRGFVAETVREYFHQHQQQAGSRHV</sequence>
<evidence type="ECO:0000313" key="9">
    <source>
        <dbReference type="Proteomes" id="UP000477680"/>
    </source>
</evidence>
<dbReference type="Gene3D" id="3.40.50.720">
    <property type="entry name" value="NAD(P)-binding Rossmann-like Domain"/>
    <property type="match status" value="1"/>
</dbReference>
<evidence type="ECO:0000256" key="2">
    <source>
        <dbReference type="ARBA" id="ARBA00010944"/>
    </source>
</evidence>
<dbReference type="InterPro" id="IPR036291">
    <property type="entry name" value="NAD(P)-bd_dom_sf"/>
</dbReference>
<keyword evidence="6" id="KW-0560">Oxidoreductase</keyword>
<dbReference type="InterPro" id="IPR005913">
    <property type="entry name" value="dTDP_dehydrorham_reduct"/>
</dbReference>
<comment type="cofactor">
    <cofactor evidence="6">
        <name>Mg(2+)</name>
        <dbReference type="ChEBI" id="CHEBI:18420"/>
    </cofactor>
    <text evidence="6">Binds 1 Mg(2+) ion per monomer.</text>
</comment>
<dbReference type="RefSeq" id="WP_163495668.1">
    <property type="nucleotide sequence ID" value="NZ_CP048711.1"/>
</dbReference>
<dbReference type="EC" id="1.1.1.133" evidence="3 6"/>
<dbReference type="EMBL" id="CP048711">
    <property type="protein sequence ID" value="QIB66233.1"/>
    <property type="molecule type" value="Genomic_DNA"/>
</dbReference>
<dbReference type="GO" id="GO:0019305">
    <property type="term" value="P:dTDP-rhamnose biosynthetic process"/>
    <property type="evidence" value="ECO:0007669"/>
    <property type="project" value="UniProtKB-UniPathway"/>
</dbReference>
<accession>A0A6C0U325</accession>
<comment type="function">
    <text evidence="6">Catalyzes the reduction of dTDP-6-deoxy-L-lyxo-4-hexulose to yield dTDP-L-rhamnose.</text>
</comment>
<dbReference type="PANTHER" id="PTHR10491:SF4">
    <property type="entry name" value="METHIONINE ADENOSYLTRANSFERASE 2 SUBUNIT BETA"/>
    <property type="match status" value="1"/>
</dbReference>
<dbReference type="InterPro" id="IPR029903">
    <property type="entry name" value="RmlD-like-bd"/>
</dbReference>
<dbReference type="Proteomes" id="UP000477680">
    <property type="component" value="Chromosome"/>
</dbReference>
<dbReference type="PANTHER" id="PTHR10491">
    <property type="entry name" value="DTDP-4-DEHYDRORHAMNOSE REDUCTASE"/>
    <property type="match status" value="1"/>
</dbReference>
<evidence type="ECO:0000256" key="6">
    <source>
        <dbReference type="RuleBase" id="RU364082"/>
    </source>
</evidence>
<protein>
    <recommendedName>
        <fullName evidence="4 6">dTDP-4-dehydrorhamnose reductase</fullName>
        <ecNumber evidence="3 6">1.1.1.133</ecNumber>
    </recommendedName>
</protein>
<dbReference type="UniPathway" id="UPA00281"/>
<organism evidence="8 9">
    <name type="scientific">Kineobactrum salinum</name>
    <dbReference type="NCBI Taxonomy" id="2708301"/>
    <lineage>
        <taxon>Bacteria</taxon>
        <taxon>Pseudomonadati</taxon>
        <taxon>Pseudomonadota</taxon>
        <taxon>Gammaproteobacteria</taxon>
        <taxon>Cellvibrionales</taxon>
        <taxon>Halieaceae</taxon>
        <taxon>Kineobactrum</taxon>
    </lineage>
</organism>
<dbReference type="GO" id="GO:0008831">
    <property type="term" value="F:dTDP-4-dehydrorhamnose reductase activity"/>
    <property type="evidence" value="ECO:0007669"/>
    <property type="project" value="UniProtKB-EC"/>
</dbReference>
<dbReference type="GO" id="GO:0009243">
    <property type="term" value="P:O antigen biosynthetic process"/>
    <property type="evidence" value="ECO:0007669"/>
    <property type="project" value="UniProtKB-UniPathway"/>
</dbReference>
<evidence type="ECO:0000313" key="8">
    <source>
        <dbReference type="EMBL" id="QIB66233.1"/>
    </source>
</evidence>
<dbReference type="AlphaFoldDB" id="A0A6C0U325"/>
<comment type="catalytic activity">
    <reaction evidence="5 6">
        <text>dTDP-beta-L-rhamnose + NADP(+) = dTDP-4-dehydro-beta-L-rhamnose + NADPH + H(+)</text>
        <dbReference type="Rhea" id="RHEA:21796"/>
        <dbReference type="ChEBI" id="CHEBI:15378"/>
        <dbReference type="ChEBI" id="CHEBI:57510"/>
        <dbReference type="ChEBI" id="CHEBI:57783"/>
        <dbReference type="ChEBI" id="CHEBI:58349"/>
        <dbReference type="ChEBI" id="CHEBI:62830"/>
        <dbReference type="EC" id="1.1.1.133"/>
    </reaction>
</comment>
<evidence type="ECO:0000259" key="7">
    <source>
        <dbReference type="Pfam" id="PF04321"/>
    </source>
</evidence>
<feature type="domain" description="RmlD-like substrate binding" evidence="7">
    <location>
        <begin position="1"/>
        <end position="282"/>
    </location>
</feature>
<keyword evidence="6" id="KW-0521">NADP</keyword>
<dbReference type="KEGG" id="kim:G3T16_13280"/>
<gene>
    <name evidence="8" type="ORF">G3T16_13280</name>
</gene>
<comment type="similarity">
    <text evidence="2 6">Belongs to the dTDP-4-dehydrorhamnose reductase family.</text>
</comment>
<evidence type="ECO:0000256" key="5">
    <source>
        <dbReference type="ARBA" id="ARBA00048200"/>
    </source>
</evidence>
<dbReference type="UniPathway" id="UPA00124"/>
<reference evidence="8 9" key="1">
    <citation type="submission" date="2020-02" db="EMBL/GenBank/DDBJ databases">
        <title>Genome sequencing for Kineobactrum sp. M2.</title>
        <authorList>
            <person name="Park S.-J."/>
        </authorList>
    </citation>
    <scope>NUCLEOTIDE SEQUENCE [LARGE SCALE GENOMIC DNA]</scope>
    <source>
        <strain evidence="8 9">M2</strain>
    </source>
</reference>